<reference evidence="6" key="3">
    <citation type="submission" date="2025-04" db="UniProtKB">
        <authorList>
            <consortium name="RefSeq"/>
        </authorList>
    </citation>
    <scope>IDENTIFICATION</scope>
    <source>
        <strain evidence="6">Nigerian</strain>
        <tissue evidence="6">Liver and blood</tissue>
    </source>
</reference>
<evidence type="ECO:0000313" key="5">
    <source>
        <dbReference type="Proteomes" id="UP000008143"/>
    </source>
</evidence>
<dbReference type="InterPro" id="IPR011989">
    <property type="entry name" value="ARM-like"/>
</dbReference>
<dbReference type="Ensembl" id="ENSXETT00000021756">
    <property type="protein sequence ID" value="ENSXETP00000021756"/>
    <property type="gene ID" value="ENSXETG00000025109"/>
</dbReference>
<dbReference type="InterPro" id="IPR002110">
    <property type="entry name" value="Ankyrin_rpt"/>
</dbReference>
<accession>F6RQG9</accession>
<dbReference type="Xenbase" id="XB-GENE-1010351">
    <property type="gene designation" value="ankar"/>
</dbReference>
<evidence type="ECO:0000313" key="4">
    <source>
        <dbReference type="Ensembl" id="ENSXETP00000021756"/>
    </source>
</evidence>
<feature type="repeat" description="ARM" evidence="2">
    <location>
        <begin position="761"/>
        <end position="803"/>
    </location>
</feature>
<dbReference type="Gene3D" id="1.25.10.10">
    <property type="entry name" value="Leucine-rich Repeat Variant"/>
    <property type="match status" value="3"/>
</dbReference>
<dbReference type="PROSITE" id="PS50297">
    <property type="entry name" value="ANK_REP_REGION"/>
    <property type="match status" value="1"/>
</dbReference>
<dbReference type="Proteomes" id="UP000008143">
    <property type="component" value="Chromosome 9"/>
</dbReference>
<dbReference type="KEGG" id="xtr:100496722"/>
<name>F6RQG9_XENTR</name>
<feature type="repeat" description="ARM" evidence="2">
    <location>
        <begin position="802"/>
        <end position="844"/>
    </location>
</feature>
<feature type="repeat" description="ANK" evidence="1">
    <location>
        <begin position="657"/>
        <end position="689"/>
    </location>
</feature>
<dbReference type="CTD" id="150709"/>
<dbReference type="InterPro" id="IPR043379">
    <property type="entry name" value="ANKAR"/>
</dbReference>
<dbReference type="RefSeq" id="XP_031749763.1">
    <property type="nucleotide sequence ID" value="XM_031893903.1"/>
</dbReference>
<dbReference type="InterPro" id="IPR016024">
    <property type="entry name" value="ARM-type_fold"/>
</dbReference>
<keyword evidence="1" id="KW-0040">ANK repeat</keyword>
<feature type="region of interest" description="Disordered" evidence="3">
    <location>
        <begin position="1368"/>
        <end position="1400"/>
    </location>
</feature>
<dbReference type="InterPro" id="IPR036770">
    <property type="entry name" value="Ankyrin_rpt-contain_sf"/>
</dbReference>
<feature type="repeat" description="ARM" evidence="2">
    <location>
        <begin position="885"/>
        <end position="927"/>
    </location>
</feature>
<feature type="repeat" description="ANK" evidence="1">
    <location>
        <begin position="588"/>
        <end position="620"/>
    </location>
</feature>
<dbReference type="GeneID" id="100496722"/>
<dbReference type="STRING" id="8364.ENSXETP00000021756"/>
<dbReference type="PANTHER" id="PTHR46464">
    <property type="entry name" value="ANK_REP_REGION DOMAIN-CONTAINING PROTEIN"/>
    <property type="match status" value="1"/>
</dbReference>
<reference evidence="4" key="1">
    <citation type="journal article" date="2010" name="Science">
        <title>The genome of the Western clawed frog Xenopus tropicalis.</title>
        <authorList>
            <person name="Hellsten U."/>
            <person name="Harland R.M."/>
            <person name="Gilchrist M.J."/>
            <person name="Hendrix D."/>
            <person name="Jurka J."/>
            <person name="Kapitonov V."/>
            <person name="Ovcharenko I."/>
            <person name="Putnam N.H."/>
            <person name="Shu S."/>
            <person name="Taher L."/>
            <person name="Blitz I.L."/>
            <person name="Blumberg B."/>
            <person name="Dichmann D.S."/>
            <person name="Dubchak I."/>
            <person name="Amaya E."/>
            <person name="Detter J.C."/>
            <person name="Fletcher R."/>
            <person name="Gerhard D.S."/>
            <person name="Goodstein D."/>
            <person name="Graves T."/>
            <person name="Grigoriev I.V."/>
            <person name="Grimwood J."/>
            <person name="Kawashima T."/>
            <person name="Lindquist E."/>
            <person name="Lucas S.M."/>
            <person name="Mead P.E."/>
            <person name="Mitros T."/>
            <person name="Ogino H."/>
            <person name="Ohta Y."/>
            <person name="Poliakov A.V."/>
            <person name="Pollet N."/>
            <person name="Robert J."/>
            <person name="Salamov A."/>
            <person name="Sater A.K."/>
            <person name="Schmutz J."/>
            <person name="Terry A."/>
            <person name="Vize P.D."/>
            <person name="Warren W.C."/>
            <person name="Wells D."/>
            <person name="Wills A."/>
            <person name="Wilson R.K."/>
            <person name="Zimmerman L.B."/>
            <person name="Zorn A.M."/>
            <person name="Grainger R."/>
            <person name="Grammer T."/>
            <person name="Khokha M.K."/>
            <person name="Richardson P.M."/>
            <person name="Rokhsar D.S."/>
        </authorList>
    </citation>
    <scope>NUCLEOTIDE SEQUENCE [LARGE SCALE GENOMIC DNA]</scope>
    <source>
        <strain evidence="4">Nigerian</strain>
    </source>
</reference>
<gene>
    <name evidence="4 6 7" type="primary">ankar</name>
</gene>
<dbReference type="OMA" id="FMGLFKT"/>
<evidence type="ECO:0000313" key="6">
    <source>
        <dbReference type="RefSeq" id="XP_031749763.1"/>
    </source>
</evidence>
<feature type="repeat" description="ARM" evidence="2">
    <location>
        <begin position="843"/>
        <end position="885"/>
    </location>
</feature>
<protein>
    <submittedName>
        <fullName evidence="4 6">Ankyrin and armadillo repeat-containing</fullName>
    </submittedName>
</protein>
<dbReference type="Pfam" id="PF00514">
    <property type="entry name" value="Arm"/>
    <property type="match status" value="1"/>
</dbReference>
<organism evidence="4">
    <name type="scientific">Xenopus tropicalis</name>
    <name type="common">Western clawed frog</name>
    <name type="synonym">Silurana tropicalis</name>
    <dbReference type="NCBI Taxonomy" id="8364"/>
    <lineage>
        <taxon>Eukaryota</taxon>
        <taxon>Metazoa</taxon>
        <taxon>Chordata</taxon>
        <taxon>Craniata</taxon>
        <taxon>Vertebrata</taxon>
        <taxon>Euteleostomi</taxon>
        <taxon>Amphibia</taxon>
        <taxon>Batrachia</taxon>
        <taxon>Anura</taxon>
        <taxon>Pipoidea</taxon>
        <taxon>Pipidae</taxon>
        <taxon>Xenopodinae</taxon>
        <taxon>Xenopus</taxon>
        <taxon>Silurana</taxon>
    </lineage>
</organism>
<proteinExistence type="predicted"/>
<dbReference type="Pfam" id="PF12796">
    <property type="entry name" value="Ank_2"/>
    <property type="match status" value="1"/>
</dbReference>
<dbReference type="PANTHER" id="PTHR46464:SF1">
    <property type="entry name" value="ANKYRIN AND ARMADILLO REPEAT-CONTAINING PROTEIN"/>
    <property type="match status" value="1"/>
</dbReference>
<dbReference type="AGR" id="Xenbase:XB-GENE-1010351"/>
<dbReference type="GeneTree" id="ENSGT00680000100065"/>
<dbReference type="SUPFAM" id="SSF48371">
    <property type="entry name" value="ARM repeat"/>
    <property type="match status" value="2"/>
</dbReference>
<keyword evidence="5" id="KW-1185">Reference proteome</keyword>
<dbReference type="Ensembl" id="ENSXETT00000107746">
    <property type="protein sequence ID" value="ENSXETP00000114454"/>
    <property type="gene ID" value="ENSXETG00000025109"/>
</dbReference>
<dbReference type="HOGENOM" id="CLU_006481_0_0_1"/>
<dbReference type="Bgee" id="ENSXETG00000025109">
    <property type="expression patterns" value="Expressed in testis and 3 other cell types or tissues"/>
</dbReference>
<evidence type="ECO:0000256" key="2">
    <source>
        <dbReference type="PROSITE-ProRule" id="PRU00259"/>
    </source>
</evidence>
<evidence type="ECO:0000256" key="3">
    <source>
        <dbReference type="SAM" id="MobiDB-lite"/>
    </source>
</evidence>
<dbReference type="SUPFAM" id="SSF48403">
    <property type="entry name" value="Ankyrin repeat"/>
    <property type="match status" value="1"/>
</dbReference>
<dbReference type="SMART" id="SM00248">
    <property type="entry name" value="ANK"/>
    <property type="match status" value="6"/>
</dbReference>
<evidence type="ECO:0000256" key="1">
    <source>
        <dbReference type="PROSITE-ProRule" id="PRU00023"/>
    </source>
</evidence>
<dbReference type="Gene3D" id="1.25.40.20">
    <property type="entry name" value="Ankyrin repeat-containing domain"/>
    <property type="match status" value="2"/>
</dbReference>
<dbReference type="InterPro" id="IPR000225">
    <property type="entry name" value="Armadillo"/>
</dbReference>
<dbReference type="eggNOG" id="KOG0504">
    <property type="taxonomic scope" value="Eukaryota"/>
</dbReference>
<sequence length="1400" mass="157550">MKMDKYRSVKMVASKPPVKDETFIAEMSLQRNAHAFFERFSQSEIQELLVYTTSSWLANMEDIQFQLPSGLICQMKNQCNSSVFLLAPVESEVRLDYRDVHQIIRELAVGIYCFNQVPSISLDANYDRSTSCNIPPAYCDTRVGQIMIAVDYMMKALWHGAFMAKDKRVRFSEFWRSNMNIDANGIPLTKKDVFADFCAAGLTDISSDPDYEDIYSQTPDFDPSYEPNNEEEKNLFMQYADSITIKMTCFITDVQQCENFFIYDASNQFSTAIRLTEEYIDPVTYQRLQQRLKIQRKLVAENIEKTVENRKNVAYLKLISFLVPFFLGLKKKMKVPDLNHLLQPFSNDKLKTERELPPLMLGENFACQHFQYGENEYFHLHGGIEFDLGTPSLEQPCEDIKAAFQDIKITAIKHINDLLDLDTTYREYYPIPTVTINGKSYYTIAIQLENFYPAGLKTHWWGAINGIISTLKPKRLPLTDVQMYEQFKKRFGYKRAIKCQNFPFGLKSAAKRGLAAVFHTFSRKTQISGLDVRDEAGYAVIHHAAIYNRVVIVSQLAKASFNLNQRRNDSFLVQANTSTQNLEDIEQSGPTALHIAAQCGSLEVLLCLLALKTDYMLRDNRGWMAIHFAAFYGAIPCIRALYRNDPNLLEMETTAQYQCTPLLLTAAAGELDALHYLLSVGANWKQKDSLGNNIIDLAVLYFHTNILKYIIDLNIPELHVWQQLAGLLKCDDQHRKEMAVRCLEVLCVVNRNYWEDIYKAGTIPSLVELLHSDQVPLKCLALGILSNISNNNPVSRALVKSGAIQVLVHLLHSRQPELQSRCSVLLSDIAQIDSNQNVIAEMDGISPLVHLLYEKYEDVLVNAVNCIRVLCIKNTANQKAVRDLGAIPSLVEFLTAKSDILVSAATDVIAELARDNKAIQDAVTKEGVIESLISILRVRNINIQVKAAMTIEALCDHNPAVQKEFLTKSVTKHISKLLKVFQLEVREQGSTTLWALAGQTRKQQKAMAEYIGYKCIIDMLLSPSDKMQYIGGEAIIALCKDSRHYQCQICEGNGIGPLVRLLRSPKVANGTLIRIIKALGIMCIGVAFINNPVAQEKIVEENAIPTLLHLLKTQNSLHVKAEVACTLACIVLRNSNLQDSLKEMEDVKYSDILDLLYASDKAICLRAGYALSLFAYSSTMQQFNILENGGIKISIYEPFLQSDIEPERALAAFQIVVLAKVISDMDQITLCTKGVTVLTELLQSKNPTTLVLTGELLATLAHIRTGIPEAITTLGTVKCLCNHLYSPDEEVRIACANALGYLTFNRTASRHLLAECRTRPCLYNLLISNLSEDARMSKTFTDEFKIQKQIGLPSLSLFVHGGPYVNHPSSVKDKQKDGGNGQHLQTGTLRMKSATHHKNL</sequence>
<dbReference type="PROSITE" id="PS50088">
    <property type="entry name" value="ANK_REPEAT"/>
    <property type="match status" value="2"/>
</dbReference>
<evidence type="ECO:0000313" key="7">
    <source>
        <dbReference type="Xenbase" id="XB-GENE-1010351"/>
    </source>
</evidence>
<dbReference type="OrthoDB" id="1683831at2759"/>
<dbReference type="SMART" id="SM00185">
    <property type="entry name" value="ARM"/>
    <property type="match status" value="8"/>
</dbReference>
<reference evidence="4" key="2">
    <citation type="submission" date="2011-06" db="UniProtKB">
        <authorList>
            <consortium name="Ensembl"/>
        </authorList>
    </citation>
    <scope>IDENTIFICATION</scope>
</reference>
<dbReference type="PROSITE" id="PS50176">
    <property type="entry name" value="ARM_REPEAT"/>
    <property type="match status" value="4"/>
</dbReference>